<dbReference type="OrthoDB" id="9790377at2"/>
<dbReference type="Proteomes" id="UP000186351">
    <property type="component" value="Chromosome"/>
</dbReference>
<dbReference type="AlphaFoldDB" id="A0A1B1SD72"/>
<reference evidence="4" key="1">
    <citation type="submission" date="2016-04" db="EMBL/GenBank/DDBJ databases">
        <title>Complete Genome Sequences of Twelve Strains of a Stable Defined Moderately Diverse Mouse Microbiota 2 (sDMDMm2).</title>
        <authorList>
            <person name="Uchimura Y."/>
            <person name="Wyss M."/>
            <person name="Brugiroux S."/>
            <person name="Limenitakis J.P."/>
            <person name="Stecher B."/>
            <person name="McCoy K.D."/>
            <person name="Macpherson A.J."/>
        </authorList>
    </citation>
    <scope>NUCLEOTIDE SEQUENCE [LARGE SCALE GENOMIC DNA]</scope>
    <source>
        <strain evidence="4">YL27</strain>
    </source>
</reference>
<gene>
    <name evidence="2" type="ORF">A4V02_05000</name>
    <name evidence="3" type="ORF">E5333_01740</name>
</gene>
<evidence type="ECO:0000313" key="5">
    <source>
        <dbReference type="Proteomes" id="UP000306630"/>
    </source>
</evidence>
<evidence type="ECO:0000313" key="2">
    <source>
        <dbReference type="EMBL" id="ANU64756.1"/>
    </source>
</evidence>
<dbReference type="InterPro" id="IPR029464">
    <property type="entry name" value="HSDR_N"/>
</dbReference>
<keyword evidence="4" id="KW-1185">Reference proteome</keyword>
<accession>A0A1B1SD72</accession>
<dbReference type="GeneID" id="65536206"/>
<evidence type="ECO:0000313" key="3">
    <source>
        <dbReference type="EMBL" id="TGY76295.1"/>
    </source>
</evidence>
<reference evidence="2" key="2">
    <citation type="submission" date="2017-04" db="EMBL/GenBank/DDBJ databases">
        <title>Complete Genome Sequences of Twelve Strains of a Stable Defined Moderately Diverse Mouse Microbiota 2 (sDMDMm2).</title>
        <authorList>
            <person name="Uchimura Y."/>
            <person name="Wyss M."/>
            <person name="Brugiroux S."/>
            <person name="Limenitakis J.P."/>
            <person name="Stecher B."/>
            <person name="McCoy K.D."/>
            <person name="Macpherson A.J."/>
        </authorList>
    </citation>
    <scope>NUCLEOTIDE SEQUENCE</scope>
    <source>
        <strain evidence="2">YL27</strain>
    </source>
</reference>
<accession>A0A1Z2XL51</accession>
<proteinExistence type="predicted"/>
<name>A0A1B1SD72_9BACT</name>
<dbReference type="Pfam" id="PF13588">
    <property type="entry name" value="HSDR_N_2"/>
    <property type="match status" value="1"/>
</dbReference>
<evidence type="ECO:0000313" key="4">
    <source>
        <dbReference type="Proteomes" id="UP000186351"/>
    </source>
</evidence>
<evidence type="ECO:0000259" key="1">
    <source>
        <dbReference type="Pfam" id="PF13588"/>
    </source>
</evidence>
<reference evidence="3 5" key="3">
    <citation type="submission" date="2019-04" db="EMBL/GenBank/DDBJ databases">
        <title>Microbes associate with the intestines of laboratory mice.</title>
        <authorList>
            <person name="Navarre W."/>
            <person name="Wong E."/>
            <person name="Huang K."/>
            <person name="Tropini C."/>
            <person name="Ng K."/>
            <person name="Yu B."/>
        </authorList>
    </citation>
    <scope>NUCLEOTIDE SEQUENCE [LARGE SCALE GENOMIC DNA]</scope>
    <source>
        <strain evidence="3 5">NM06_A21</strain>
    </source>
</reference>
<dbReference type="EMBL" id="CP015402">
    <property type="protein sequence ID" value="ANU64756.1"/>
    <property type="molecule type" value="Genomic_DNA"/>
</dbReference>
<feature type="domain" description="Type I restriction enzyme R protein N-terminal" evidence="1">
    <location>
        <begin position="36"/>
        <end position="145"/>
    </location>
</feature>
<dbReference type="Proteomes" id="UP000306630">
    <property type="component" value="Unassembled WGS sequence"/>
</dbReference>
<dbReference type="EMBL" id="SRYD01000004">
    <property type="protein sequence ID" value="TGY76295.1"/>
    <property type="molecule type" value="Genomic_DNA"/>
</dbReference>
<sequence>MVPLNLPPIDSSRLRQGESYIEIFDRLRHKHVVLTPEEWVRQHFVDYMIKEKQFPASLMANEIGLELNNTRRRCDTVVFDRTGNPMMIVEYKAPGIVISQKVFDQIVRYNMVLHARYLTISNGMTHYCCRIDYDTHTYTFLREIPDYTLCCAYGQNR</sequence>
<organism evidence="2 4">
    <name type="scientific">Muribaculum intestinale</name>
    <dbReference type="NCBI Taxonomy" id="1796646"/>
    <lineage>
        <taxon>Bacteria</taxon>
        <taxon>Pseudomonadati</taxon>
        <taxon>Bacteroidota</taxon>
        <taxon>Bacteroidia</taxon>
        <taxon>Bacteroidales</taxon>
        <taxon>Muribaculaceae</taxon>
        <taxon>Muribaculum</taxon>
    </lineage>
</organism>
<dbReference type="STRING" id="1796646.A4V02_05000"/>
<dbReference type="KEGG" id="pary:A4V02_05000"/>
<dbReference type="RefSeq" id="WP_068962024.1">
    <property type="nucleotide sequence ID" value="NZ_CAJTAP010000005.1"/>
</dbReference>
<protein>
    <submittedName>
        <fullName evidence="3">Type I restriction enzyme HsdR N-terminal domain-containing protein</fullName>
    </submittedName>
</protein>